<gene>
    <name evidence="3" type="ORF">SLA_4339</name>
</gene>
<dbReference type="KEGG" id="slau:SLA_4339"/>
<organism evidence="3 4">
    <name type="scientific">Streptomyces laurentii</name>
    <dbReference type="NCBI Taxonomy" id="39478"/>
    <lineage>
        <taxon>Bacteria</taxon>
        <taxon>Bacillati</taxon>
        <taxon>Actinomycetota</taxon>
        <taxon>Actinomycetes</taxon>
        <taxon>Kitasatosporales</taxon>
        <taxon>Streptomycetaceae</taxon>
        <taxon>Streptomyces</taxon>
    </lineage>
</organism>
<feature type="transmembrane region" description="Helical" evidence="2">
    <location>
        <begin position="27"/>
        <end position="50"/>
    </location>
</feature>
<keyword evidence="2" id="KW-0472">Membrane</keyword>
<evidence type="ECO:0000313" key="4">
    <source>
        <dbReference type="Proteomes" id="UP000217676"/>
    </source>
</evidence>
<keyword evidence="2" id="KW-1133">Transmembrane helix</keyword>
<keyword evidence="4" id="KW-1185">Reference proteome</keyword>
<reference evidence="3 4" key="1">
    <citation type="journal article" date="2016" name="Genome Announc.">
        <title>Complete Genome Sequence of Thiostrepton-Producing Streptomyces laurentii ATCC 31255.</title>
        <authorList>
            <person name="Doi K."/>
            <person name="Fujino Y."/>
            <person name="Nagayoshi Y."/>
            <person name="Ohshima T."/>
            <person name="Ogata S."/>
        </authorList>
    </citation>
    <scope>NUCLEOTIDE SEQUENCE [LARGE SCALE GENOMIC DNA]</scope>
    <source>
        <strain evidence="3 4">ATCC 31255</strain>
    </source>
</reference>
<feature type="transmembrane region" description="Helical" evidence="2">
    <location>
        <begin position="62"/>
        <end position="83"/>
    </location>
</feature>
<dbReference type="AlphaFoldDB" id="A0A160P1D0"/>
<proteinExistence type="predicted"/>
<dbReference type="RefSeq" id="WP_359880296.1">
    <property type="nucleotide sequence ID" value="NZ_JBEYHT010000039.1"/>
</dbReference>
<feature type="transmembrane region" description="Helical" evidence="2">
    <location>
        <begin position="178"/>
        <end position="202"/>
    </location>
</feature>
<dbReference type="Proteomes" id="UP000217676">
    <property type="component" value="Chromosome"/>
</dbReference>
<sequence>MRSEHQEEVLVGEFGPGQTWVGVRHRVGAILVATISVVMVEAVVGSILLILVRQAGEQPDSIVEFGFLEAVLVAGFSVLAGTVLLTGPAVLAACLVTPLVVLAGWAGRRIGGRESWWWVPAVTAVVLLPLLGGALALGAGLPLASAVWFAATVAVVIPALVVRRLLLSGRPRLTGGAMFLRLAVGGPLAVIVTAVLGGLGLWGGLLYEPPELTRAGARCVGPDGEDDRRGLFRSRPVGGDRDGGAPEAVRLHRR</sequence>
<feature type="region of interest" description="Disordered" evidence="1">
    <location>
        <begin position="218"/>
        <end position="254"/>
    </location>
</feature>
<keyword evidence="2" id="KW-0812">Transmembrane</keyword>
<feature type="transmembrane region" description="Helical" evidence="2">
    <location>
        <begin position="118"/>
        <end position="140"/>
    </location>
</feature>
<feature type="transmembrane region" description="Helical" evidence="2">
    <location>
        <begin position="146"/>
        <end position="166"/>
    </location>
</feature>
<dbReference type="EMBL" id="AP017424">
    <property type="protein sequence ID" value="BAU85227.1"/>
    <property type="molecule type" value="Genomic_DNA"/>
</dbReference>
<name>A0A160P1D0_STRLU</name>
<evidence type="ECO:0000256" key="2">
    <source>
        <dbReference type="SAM" id="Phobius"/>
    </source>
</evidence>
<feature type="transmembrane region" description="Helical" evidence="2">
    <location>
        <begin position="89"/>
        <end position="106"/>
    </location>
</feature>
<evidence type="ECO:0000256" key="1">
    <source>
        <dbReference type="SAM" id="MobiDB-lite"/>
    </source>
</evidence>
<accession>A0A160P1D0</accession>
<evidence type="ECO:0000313" key="3">
    <source>
        <dbReference type="EMBL" id="BAU85227.1"/>
    </source>
</evidence>
<protein>
    <submittedName>
        <fullName evidence="3">Uncharacterized protein</fullName>
    </submittedName>
</protein>